<sequence length="81" mass="8826">MTYVTPSVSANDLAEIIKADRSAFDHTASPSAITRHLERTTQKRVTFGSLVLAMLFAGFSVAPYGKSFRFSPMLETTGVAR</sequence>
<reference evidence="2 3" key="1">
    <citation type="submission" date="2018-05" db="EMBL/GenBank/DDBJ databases">
        <title>Genomic Encyclopedia of Type Strains, Phase IV (KMG-V): Genome sequencing to study the core and pangenomes of soil and plant-associated prokaryotes.</title>
        <authorList>
            <person name="Whitman W."/>
        </authorList>
    </citation>
    <scope>NUCLEOTIDE SEQUENCE [LARGE SCALE GENOMIC DNA]</scope>
    <source>
        <strain evidence="2 3">SLV-132</strain>
    </source>
</reference>
<name>A0A316FLY4_9BURK</name>
<keyword evidence="3" id="KW-1185">Reference proteome</keyword>
<evidence type="ECO:0000313" key="3">
    <source>
        <dbReference type="Proteomes" id="UP000245754"/>
    </source>
</evidence>
<keyword evidence="1" id="KW-0812">Transmembrane</keyword>
<proteinExistence type="predicted"/>
<keyword evidence="1" id="KW-1133">Transmembrane helix</keyword>
<keyword evidence="1" id="KW-0472">Membrane</keyword>
<organism evidence="2 3">
    <name type="scientific">Cupriavidus plantarum</name>
    <dbReference type="NCBI Taxonomy" id="942865"/>
    <lineage>
        <taxon>Bacteria</taxon>
        <taxon>Pseudomonadati</taxon>
        <taxon>Pseudomonadota</taxon>
        <taxon>Betaproteobacteria</taxon>
        <taxon>Burkholderiales</taxon>
        <taxon>Burkholderiaceae</taxon>
        <taxon>Cupriavidus</taxon>
    </lineage>
</organism>
<accession>A0A316FLY4</accession>
<comment type="caution">
    <text evidence="2">The sequence shown here is derived from an EMBL/GenBank/DDBJ whole genome shotgun (WGS) entry which is preliminary data.</text>
</comment>
<dbReference type="EMBL" id="QGGT01000001">
    <property type="protein sequence ID" value="PWK38670.1"/>
    <property type="molecule type" value="Genomic_DNA"/>
</dbReference>
<evidence type="ECO:0000256" key="1">
    <source>
        <dbReference type="SAM" id="Phobius"/>
    </source>
</evidence>
<feature type="transmembrane region" description="Helical" evidence="1">
    <location>
        <begin position="45"/>
        <end position="65"/>
    </location>
</feature>
<evidence type="ECO:0000313" key="2">
    <source>
        <dbReference type="EMBL" id="PWK38670.1"/>
    </source>
</evidence>
<dbReference type="RefSeq" id="WP_109582236.1">
    <property type="nucleotide sequence ID" value="NZ_QGGT01000001.1"/>
</dbReference>
<gene>
    <name evidence="2" type="ORF">C7419_1012569</name>
</gene>
<protein>
    <submittedName>
        <fullName evidence="2">Uncharacterized protein</fullName>
    </submittedName>
</protein>
<dbReference type="Proteomes" id="UP000245754">
    <property type="component" value="Unassembled WGS sequence"/>
</dbReference>
<dbReference type="AlphaFoldDB" id="A0A316FLY4"/>